<comment type="cofactor">
    <cofactor evidence="1">
        <name>FAD</name>
        <dbReference type="ChEBI" id="CHEBI:57692"/>
    </cofactor>
</comment>
<evidence type="ECO:0000256" key="4">
    <source>
        <dbReference type="ARBA" id="ARBA00022827"/>
    </source>
</evidence>
<evidence type="ECO:0000256" key="1">
    <source>
        <dbReference type="ARBA" id="ARBA00001974"/>
    </source>
</evidence>
<dbReference type="Gene3D" id="3.30.465.10">
    <property type="match status" value="1"/>
</dbReference>
<dbReference type="RefSeq" id="WP_073357956.1">
    <property type="nucleotide sequence ID" value="NZ_FNTL01000002.1"/>
</dbReference>
<evidence type="ECO:0000313" key="7">
    <source>
        <dbReference type="EMBL" id="SEB36816.1"/>
    </source>
</evidence>
<dbReference type="InterPro" id="IPR012951">
    <property type="entry name" value="BBE"/>
</dbReference>
<dbReference type="GO" id="GO:0016491">
    <property type="term" value="F:oxidoreductase activity"/>
    <property type="evidence" value="ECO:0007669"/>
    <property type="project" value="UniProtKB-KW"/>
</dbReference>
<evidence type="ECO:0000256" key="2">
    <source>
        <dbReference type="ARBA" id="ARBA00005466"/>
    </source>
</evidence>
<dbReference type="AlphaFoldDB" id="A0A1H4IT42"/>
<proteinExistence type="inferred from homology"/>
<dbReference type="InterPro" id="IPR050416">
    <property type="entry name" value="FAD-linked_Oxidoreductase"/>
</dbReference>
<evidence type="ECO:0000259" key="6">
    <source>
        <dbReference type="PROSITE" id="PS51387"/>
    </source>
</evidence>
<dbReference type="SUPFAM" id="SSF55103">
    <property type="entry name" value="FAD-linked oxidases, C-terminal domain"/>
    <property type="match status" value="1"/>
</dbReference>
<comment type="similarity">
    <text evidence="2">Belongs to the oxygen-dependent FAD-linked oxidoreductase family.</text>
</comment>
<name>A0A1H4IT42_RHOJO</name>
<dbReference type="InterPro" id="IPR016167">
    <property type="entry name" value="FAD-bd_PCMH_sub1"/>
</dbReference>
<dbReference type="PROSITE" id="PS51387">
    <property type="entry name" value="FAD_PCMH"/>
    <property type="match status" value="1"/>
</dbReference>
<keyword evidence="5" id="KW-0560">Oxidoreductase</keyword>
<keyword evidence="3" id="KW-0285">Flavoprotein</keyword>
<organism evidence="7 8">
    <name type="scientific">Rhodococcus jostii</name>
    <dbReference type="NCBI Taxonomy" id="132919"/>
    <lineage>
        <taxon>Bacteria</taxon>
        <taxon>Bacillati</taxon>
        <taxon>Actinomycetota</taxon>
        <taxon>Actinomycetes</taxon>
        <taxon>Mycobacteriales</taxon>
        <taxon>Nocardiaceae</taxon>
        <taxon>Rhodococcus</taxon>
    </lineage>
</organism>
<dbReference type="OrthoDB" id="545125at2"/>
<dbReference type="SUPFAM" id="SSF56176">
    <property type="entry name" value="FAD-binding/transporter-associated domain-like"/>
    <property type="match status" value="1"/>
</dbReference>
<keyword evidence="4" id="KW-0274">FAD</keyword>
<dbReference type="Gene3D" id="3.30.43.10">
    <property type="entry name" value="Uridine Diphospho-n-acetylenolpyruvylglucosamine Reductase, domain 2"/>
    <property type="match status" value="1"/>
</dbReference>
<sequence length="454" mass="48982">MTTTELIQIPEEIQKSFNGKFLFPGDEGYDAARSLHNGMIDKRPAVIACCVTTADVRDAVNLGRDLGLEISVRGCGHNVAGRAVTEGGLMIDVNPMKGVSVDPAAMTITAQPGVNWGQINRASSVHGMATPGGVVSTTGIAGLTLGGGLGWLQGRYGLASDNLIGAELVTAEGDVLIVNEDTNPDLLWALRGAGANFGVVTSLKYRAYPVTDIVGGMILHPYDDAAAVFDAYGRFIEPAPDELALQFGLMHDQDGVKLAALVLCHSGDNLDDAELEVAPIREYGSPVLDDVKKMAYPGINTLFDPSFPRGAQNYWKSAFLRELSPEVAKIMVDAYATVPSPLTLMLIEPVRGAAARVDPTATAYPHRQHGYSVLIQAQWWDPAESEVNIAWTREVFDALRPYMLEASYVNYLSEDDGALTRDAYGPNVGRLRELKRQYDPTNLFHLNHNIDPAG</sequence>
<dbReference type="Pfam" id="PF01565">
    <property type="entry name" value="FAD_binding_4"/>
    <property type="match status" value="1"/>
</dbReference>
<evidence type="ECO:0000256" key="3">
    <source>
        <dbReference type="ARBA" id="ARBA00022630"/>
    </source>
</evidence>
<dbReference type="InterPro" id="IPR016166">
    <property type="entry name" value="FAD-bd_PCMH"/>
</dbReference>
<accession>A0A1H4IT42</accession>
<protein>
    <submittedName>
        <fullName evidence="7">FAD/FMN-containing dehydrogenase</fullName>
    </submittedName>
</protein>
<feature type="domain" description="FAD-binding PCMH-type" evidence="6">
    <location>
        <begin position="39"/>
        <end position="210"/>
    </location>
</feature>
<dbReference type="Gene3D" id="3.40.462.20">
    <property type="match status" value="1"/>
</dbReference>
<dbReference type="InterPro" id="IPR016169">
    <property type="entry name" value="FAD-bd_PCMH_sub2"/>
</dbReference>
<dbReference type="Proteomes" id="UP000183407">
    <property type="component" value="Unassembled WGS sequence"/>
</dbReference>
<gene>
    <name evidence="7" type="ORF">SAMN04490220_0444</name>
</gene>
<dbReference type="EMBL" id="FNTL01000002">
    <property type="protein sequence ID" value="SEB36816.1"/>
    <property type="molecule type" value="Genomic_DNA"/>
</dbReference>
<dbReference type="InterPro" id="IPR006093">
    <property type="entry name" value="Oxy_OxRdtase_FAD_BS"/>
</dbReference>
<evidence type="ECO:0000313" key="8">
    <source>
        <dbReference type="Proteomes" id="UP000183407"/>
    </source>
</evidence>
<dbReference type="PANTHER" id="PTHR42973:SF39">
    <property type="entry name" value="FAD-BINDING PCMH-TYPE DOMAIN-CONTAINING PROTEIN"/>
    <property type="match status" value="1"/>
</dbReference>
<dbReference type="GO" id="GO:0071949">
    <property type="term" value="F:FAD binding"/>
    <property type="evidence" value="ECO:0007669"/>
    <property type="project" value="InterPro"/>
</dbReference>
<reference evidence="8" key="1">
    <citation type="submission" date="2016-10" db="EMBL/GenBank/DDBJ databases">
        <authorList>
            <person name="Varghese N."/>
        </authorList>
    </citation>
    <scope>NUCLEOTIDE SEQUENCE [LARGE SCALE GENOMIC DNA]</scope>
    <source>
        <strain evidence="8">DSM 44719</strain>
    </source>
</reference>
<dbReference type="InterPro" id="IPR036318">
    <property type="entry name" value="FAD-bd_PCMH-like_sf"/>
</dbReference>
<dbReference type="PROSITE" id="PS00862">
    <property type="entry name" value="OX2_COVAL_FAD"/>
    <property type="match status" value="1"/>
</dbReference>
<dbReference type="Pfam" id="PF08031">
    <property type="entry name" value="BBE"/>
    <property type="match status" value="1"/>
</dbReference>
<dbReference type="InterPro" id="IPR006094">
    <property type="entry name" value="Oxid_FAD_bind_N"/>
</dbReference>
<dbReference type="InterPro" id="IPR016164">
    <property type="entry name" value="FAD-linked_Oxase-like_C"/>
</dbReference>
<evidence type="ECO:0000256" key="5">
    <source>
        <dbReference type="ARBA" id="ARBA00023002"/>
    </source>
</evidence>
<dbReference type="PANTHER" id="PTHR42973">
    <property type="entry name" value="BINDING OXIDOREDUCTASE, PUTATIVE (AFU_ORTHOLOGUE AFUA_1G17690)-RELATED"/>
    <property type="match status" value="1"/>
</dbReference>